<dbReference type="UniPathway" id="UPA00378"/>
<keyword evidence="8 10" id="KW-1133">Transmembrane helix</keyword>
<name>A0A1W4WBF7_AGRPL</name>
<evidence type="ECO:0000256" key="10">
    <source>
        <dbReference type="RuleBase" id="RU363110"/>
    </source>
</evidence>
<evidence type="ECO:0000256" key="8">
    <source>
        <dbReference type="ARBA" id="ARBA00022989"/>
    </source>
</evidence>
<dbReference type="AlphaFoldDB" id="A0A1W4WBF7"/>
<feature type="transmembrane region" description="Helical" evidence="10">
    <location>
        <begin position="221"/>
        <end position="240"/>
    </location>
</feature>
<dbReference type="InParanoid" id="A0A1W4WBF7"/>
<evidence type="ECO:0000256" key="2">
    <source>
        <dbReference type="ARBA" id="ARBA00004922"/>
    </source>
</evidence>
<accession>A0A1W4WBF7</accession>
<protein>
    <recommendedName>
        <fullName evidence="10">Alpha-1,3-glucosyltransferase</fullName>
        <ecNumber evidence="10">2.4.1.-</ecNumber>
    </recommendedName>
</protein>
<comment type="similarity">
    <text evidence="3 10">Belongs to the ALG6/ALG8 glucosyltransferase family.</text>
</comment>
<keyword evidence="7 10" id="KW-0256">Endoplasmic reticulum</keyword>
<feature type="transmembrane region" description="Helical" evidence="10">
    <location>
        <begin position="311"/>
        <end position="329"/>
    </location>
</feature>
<gene>
    <name evidence="13" type="primary">LOC108734326</name>
</gene>
<comment type="subcellular location">
    <subcellularLocation>
        <location evidence="1 10">Endoplasmic reticulum membrane</location>
        <topology evidence="1 10">Multi-pass membrane protein</topology>
    </subcellularLocation>
</comment>
<dbReference type="GO" id="GO:0042283">
    <property type="term" value="F:dolichyl pyrophosphate Glc1Man9GlcNAc2 alpha-1,3-glucosyltransferase activity"/>
    <property type="evidence" value="ECO:0007669"/>
    <property type="project" value="TreeGrafter"/>
</dbReference>
<feature type="transmembrane region" description="Helical" evidence="10">
    <location>
        <begin position="341"/>
        <end position="357"/>
    </location>
</feature>
<keyword evidence="12" id="KW-1185">Reference proteome</keyword>
<evidence type="ECO:0000256" key="11">
    <source>
        <dbReference type="SAM" id="SignalP"/>
    </source>
</evidence>
<evidence type="ECO:0000256" key="7">
    <source>
        <dbReference type="ARBA" id="ARBA00022824"/>
    </source>
</evidence>
<keyword evidence="9 10" id="KW-0472">Membrane</keyword>
<dbReference type="PANTHER" id="PTHR12413">
    <property type="entry name" value="DOLICHYL GLYCOSYLTRANSFERASE"/>
    <property type="match status" value="1"/>
</dbReference>
<keyword evidence="4 10" id="KW-0328">Glycosyltransferase</keyword>
<feature type="chain" id="PRO_5010748317" description="Alpha-1,3-glucosyltransferase" evidence="11">
    <location>
        <begin position="23"/>
        <end position="509"/>
    </location>
</feature>
<feature type="transmembrane region" description="Helical" evidence="10">
    <location>
        <begin position="407"/>
        <end position="428"/>
    </location>
</feature>
<dbReference type="KEGG" id="apln:108734326"/>
<reference evidence="13" key="1">
    <citation type="submission" date="2025-08" db="UniProtKB">
        <authorList>
            <consortium name="RefSeq"/>
        </authorList>
    </citation>
    <scope>IDENTIFICATION</scope>
    <source>
        <tissue evidence="13">Entire body</tissue>
    </source>
</reference>
<dbReference type="GO" id="GO:0006487">
    <property type="term" value="P:protein N-linked glycosylation"/>
    <property type="evidence" value="ECO:0007669"/>
    <property type="project" value="TreeGrafter"/>
</dbReference>
<dbReference type="OrthoDB" id="1689333at2759"/>
<dbReference type="GO" id="GO:0005789">
    <property type="term" value="C:endoplasmic reticulum membrane"/>
    <property type="evidence" value="ECO:0007669"/>
    <property type="project" value="UniProtKB-SubCell"/>
</dbReference>
<dbReference type="GeneID" id="108734326"/>
<feature type="transmembrane region" description="Helical" evidence="10">
    <location>
        <begin position="120"/>
        <end position="139"/>
    </location>
</feature>
<evidence type="ECO:0000256" key="6">
    <source>
        <dbReference type="ARBA" id="ARBA00022692"/>
    </source>
</evidence>
<evidence type="ECO:0000256" key="4">
    <source>
        <dbReference type="ARBA" id="ARBA00022676"/>
    </source>
</evidence>
<evidence type="ECO:0000256" key="3">
    <source>
        <dbReference type="ARBA" id="ARBA00008715"/>
    </source>
</evidence>
<keyword evidence="5 10" id="KW-0808">Transferase</keyword>
<feature type="transmembrane region" description="Helical" evidence="10">
    <location>
        <begin position="146"/>
        <end position="162"/>
    </location>
</feature>
<comment type="pathway">
    <text evidence="2 10">Protein modification; protein glycosylation.</text>
</comment>
<dbReference type="STRING" id="224129.A0A1W4WBF7"/>
<feature type="transmembrane region" description="Helical" evidence="10">
    <location>
        <begin position="478"/>
        <end position="500"/>
    </location>
</feature>
<feature type="transmembrane region" description="Helical" evidence="10">
    <location>
        <begin position="182"/>
        <end position="200"/>
    </location>
</feature>
<dbReference type="PANTHER" id="PTHR12413:SF2">
    <property type="entry name" value="DOLICHYL PYROPHOSPHATE GLC1MAN9GLCNAC2 ALPHA-1,3-GLUCOSYLTRANSFERASE-RELATED"/>
    <property type="match status" value="1"/>
</dbReference>
<dbReference type="FunCoup" id="A0A1W4WBF7">
    <property type="interactions" value="2058"/>
</dbReference>
<dbReference type="RefSeq" id="XP_018321329.1">
    <property type="nucleotide sequence ID" value="XM_018465827.2"/>
</dbReference>
<dbReference type="InterPro" id="IPR004856">
    <property type="entry name" value="Glyco_trans_ALG6/ALG8"/>
</dbReference>
<evidence type="ECO:0000256" key="9">
    <source>
        <dbReference type="ARBA" id="ARBA00023136"/>
    </source>
</evidence>
<evidence type="ECO:0000256" key="1">
    <source>
        <dbReference type="ARBA" id="ARBA00004477"/>
    </source>
</evidence>
<dbReference type="Proteomes" id="UP000192223">
    <property type="component" value="Unplaced"/>
</dbReference>
<evidence type="ECO:0000313" key="12">
    <source>
        <dbReference type="Proteomes" id="UP000192223"/>
    </source>
</evidence>
<dbReference type="CTD" id="31623"/>
<feature type="signal peptide" evidence="11">
    <location>
        <begin position="1"/>
        <end position="22"/>
    </location>
</feature>
<keyword evidence="11" id="KW-0732">Signal</keyword>
<evidence type="ECO:0000313" key="13">
    <source>
        <dbReference type="RefSeq" id="XP_018321329.1"/>
    </source>
</evidence>
<proteinExistence type="inferred from homology"/>
<dbReference type="EC" id="2.4.1.-" evidence="10"/>
<evidence type="ECO:0000256" key="5">
    <source>
        <dbReference type="ARBA" id="ARBA00022679"/>
    </source>
</evidence>
<feature type="transmembrane region" description="Helical" evidence="10">
    <location>
        <begin position="384"/>
        <end position="401"/>
    </location>
</feature>
<keyword evidence="6 10" id="KW-0812">Transmembrane</keyword>
<dbReference type="Pfam" id="PF03155">
    <property type="entry name" value="Alg6_Alg8"/>
    <property type="match status" value="1"/>
</dbReference>
<feature type="transmembrane region" description="Helical" evidence="10">
    <location>
        <begin position="440"/>
        <end position="458"/>
    </location>
</feature>
<organism evidence="12 13">
    <name type="scientific">Agrilus planipennis</name>
    <name type="common">Emerald ash borer</name>
    <name type="synonym">Agrilus marcopoli</name>
    <dbReference type="NCBI Taxonomy" id="224129"/>
    <lineage>
        <taxon>Eukaryota</taxon>
        <taxon>Metazoa</taxon>
        <taxon>Ecdysozoa</taxon>
        <taxon>Arthropoda</taxon>
        <taxon>Hexapoda</taxon>
        <taxon>Insecta</taxon>
        <taxon>Pterygota</taxon>
        <taxon>Neoptera</taxon>
        <taxon>Endopterygota</taxon>
        <taxon>Coleoptera</taxon>
        <taxon>Polyphaga</taxon>
        <taxon>Elateriformia</taxon>
        <taxon>Buprestoidea</taxon>
        <taxon>Buprestidae</taxon>
        <taxon>Agrilinae</taxon>
        <taxon>Agrilus</taxon>
    </lineage>
</organism>
<feature type="transmembrane region" description="Helical" evidence="10">
    <location>
        <begin position="363"/>
        <end position="377"/>
    </location>
</feature>
<sequence length="509" mass="59054">MIFMSVLLTSCVKLLLVPSYHSTDFEVHRNWLAITHNLPTKRWYFEDTSEWTLDYPPLFAWFECFLSYVAKLFDPNMLHLDNLNYASEATVLFQRLSVILTDLVYAYGTHQCSMSLKSGWKTEVVLTLLLISNVGLLMVDHIHFQYNGFLYGILLLSVANMIQGKYLKGAFWFTILINLKHIYIYMGPTYFVYLLHNYCFDKVHKSSSFKDLLNSFSFINTAKLGAVVIGVFLVTYLPFIDQLGQVLSRLFPFKRGLCHAYWAPNIWAVYNVLDKGAFISAKQMGFNVTSSPAVMTGGLVQEFSHSILPNITPFVTLIITAFFMLPGCIKLWSYGNSRDNFVRSLILCSLTSFLFGWHVHEKAILMTIIPLSILSIFDREDAKIFLLLSAVGHYSLFPLLFPRSLIVVKVLLYVVYTTYEFYSLSYLFPLRKRQHYTLPLLNFYESFYLFSLVPLFLYENFIHSFLGLSKTLPFLPLMTTSVYCSFGIIYCWAKYFKYFFENDKSKIKK</sequence>